<evidence type="ECO:0000313" key="2">
    <source>
        <dbReference type="Ensembl" id="ENSCPRP00005005994.1"/>
    </source>
</evidence>
<feature type="transmembrane region" description="Helical" evidence="1">
    <location>
        <begin position="12"/>
        <end position="33"/>
    </location>
</feature>
<evidence type="ECO:0000313" key="3">
    <source>
        <dbReference type="Proteomes" id="UP000594220"/>
    </source>
</evidence>
<keyword evidence="1" id="KW-0812">Transmembrane</keyword>
<dbReference type="Ensembl" id="ENSCPRT00005007026.1">
    <property type="protein sequence ID" value="ENSCPRP00005005994.1"/>
    <property type="gene ID" value="ENSCPRG00005004295.1"/>
</dbReference>
<name>A0A7M4E8E0_CROPO</name>
<reference evidence="2" key="1">
    <citation type="submission" date="2025-08" db="UniProtKB">
        <authorList>
            <consortium name="Ensembl"/>
        </authorList>
    </citation>
    <scope>IDENTIFICATION</scope>
</reference>
<protein>
    <submittedName>
        <fullName evidence="2">Uncharacterized protein</fullName>
    </submittedName>
</protein>
<keyword evidence="1" id="KW-0472">Membrane</keyword>
<proteinExistence type="predicted"/>
<keyword evidence="1" id="KW-1133">Transmembrane helix</keyword>
<organism evidence="2 3">
    <name type="scientific">Crocodylus porosus</name>
    <name type="common">Saltwater crocodile</name>
    <name type="synonym">Estuarine crocodile</name>
    <dbReference type="NCBI Taxonomy" id="8502"/>
    <lineage>
        <taxon>Eukaryota</taxon>
        <taxon>Metazoa</taxon>
        <taxon>Chordata</taxon>
        <taxon>Craniata</taxon>
        <taxon>Vertebrata</taxon>
        <taxon>Euteleostomi</taxon>
        <taxon>Archelosauria</taxon>
        <taxon>Archosauria</taxon>
        <taxon>Crocodylia</taxon>
        <taxon>Longirostres</taxon>
        <taxon>Crocodylidae</taxon>
        <taxon>Crocodylus</taxon>
    </lineage>
</organism>
<accession>A0A7M4E8E0</accession>
<dbReference type="AlphaFoldDB" id="A0A7M4E8E0"/>
<keyword evidence="3" id="KW-1185">Reference proteome</keyword>
<evidence type="ECO:0000256" key="1">
    <source>
        <dbReference type="SAM" id="Phobius"/>
    </source>
</evidence>
<dbReference type="GeneTree" id="ENSGT01090000263319"/>
<reference evidence="2" key="2">
    <citation type="submission" date="2025-09" db="UniProtKB">
        <authorList>
            <consortium name="Ensembl"/>
        </authorList>
    </citation>
    <scope>IDENTIFICATION</scope>
</reference>
<dbReference type="Proteomes" id="UP000594220">
    <property type="component" value="Unplaced"/>
</dbReference>
<sequence>MIKLHFSLVLQLNVYFTVFIVVCFMQSRFSIILKGPRIFGMRVSLSFEGLKPGIDFSLAMKALDGIFFQYKAVSSTLKICCLV</sequence>